<evidence type="ECO:0000313" key="2">
    <source>
        <dbReference type="Proteomes" id="UP000030645"/>
    </source>
</evidence>
<gene>
    <name evidence="1" type="ORF">L484_001081</name>
</gene>
<protein>
    <submittedName>
        <fullName evidence="1">Uncharacterized protein</fullName>
    </submittedName>
</protein>
<name>W9SEY9_9ROSA</name>
<dbReference type="Proteomes" id="UP000030645">
    <property type="component" value="Unassembled WGS sequence"/>
</dbReference>
<evidence type="ECO:0000313" key="1">
    <source>
        <dbReference type="EMBL" id="EXC46782.1"/>
    </source>
</evidence>
<keyword evidence="2" id="KW-1185">Reference proteome</keyword>
<dbReference type="AlphaFoldDB" id="W9SEY9"/>
<organism evidence="1 2">
    <name type="scientific">Morus notabilis</name>
    <dbReference type="NCBI Taxonomy" id="981085"/>
    <lineage>
        <taxon>Eukaryota</taxon>
        <taxon>Viridiplantae</taxon>
        <taxon>Streptophyta</taxon>
        <taxon>Embryophyta</taxon>
        <taxon>Tracheophyta</taxon>
        <taxon>Spermatophyta</taxon>
        <taxon>Magnoliopsida</taxon>
        <taxon>eudicotyledons</taxon>
        <taxon>Gunneridae</taxon>
        <taxon>Pentapetalae</taxon>
        <taxon>rosids</taxon>
        <taxon>fabids</taxon>
        <taxon>Rosales</taxon>
        <taxon>Moraceae</taxon>
        <taxon>Moreae</taxon>
        <taxon>Morus</taxon>
    </lineage>
</organism>
<proteinExistence type="predicted"/>
<accession>W9SEY9</accession>
<reference evidence="2" key="1">
    <citation type="submission" date="2013-01" db="EMBL/GenBank/DDBJ databases">
        <title>Draft Genome Sequence of a Mulberry Tree, Morus notabilis C.K. Schneid.</title>
        <authorList>
            <person name="He N."/>
            <person name="Zhao S."/>
        </authorList>
    </citation>
    <scope>NUCLEOTIDE SEQUENCE</scope>
</reference>
<dbReference type="EMBL" id="KE624201">
    <property type="protein sequence ID" value="EXC46782.1"/>
    <property type="molecule type" value="Genomic_DNA"/>
</dbReference>
<dbReference type="PROSITE" id="PS51257">
    <property type="entry name" value="PROKAR_LIPOPROTEIN"/>
    <property type="match status" value="1"/>
</dbReference>
<sequence>MTSRITTGFEYAQSPYFSSSCSATASRTSIDSSRISPSEIPLTIPTREQILGCNRGVHCGLKRGSHGGRSSLRSSIVMGLHNGEQLSGMLHDDG</sequence>